<gene>
    <name evidence="1" type="ORF">RAT170B_0694</name>
</gene>
<dbReference type="AlphaFoldDB" id="A0A0F3RFE3"/>
<evidence type="ECO:0008006" key="3">
    <source>
        <dbReference type="Google" id="ProtNLM"/>
    </source>
</evidence>
<keyword evidence="2" id="KW-1185">Reference proteome</keyword>
<dbReference type="PATRIC" id="fig|1268837.3.peg.813"/>
<dbReference type="Gene3D" id="2.60.450.10">
    <property type="entry name" value="Lipopolysaccharide (LPS) transport protein A like domain"/>
    <property type="match status" value="1"/>
</dbReference>
<dbReference type="EMBL" id="LAOQ01000002">
    <property type="protein sequence ID" value="KJW04998.1"/>
    <property type="molecule type" value="Genomic_DNA"/>
</dbReference>
<reference evidence="1 2" key="1">
    <citation type="submission" date="2015-01" db="EMBL/GenBank/DDBJ databases">
        <title>Genome Sequencing of Rickettsiales /home/snadendla/prok_pipe/test/illegal_ec_num.txt.</title>
        <authorList>
            <person name="Daugherty S.C."/>
            <person name="Su Q."/>
            <person name="Abolude K."/>
            <person name="Beier-Sexton M."/>
            <person name="Carlyon J.A."/>
            <person name="Carter R."/>
            <person name="Day N.P."/>
            <person name="Dumler S.J."/>
            <person name="Dyachenko V."/>
            <person name="Godinez A."/>
            <person name="Kurtti T.J."/>
            <person name="Lichay M."/>
            <person name="Mullins K.E."/>
            <person name="Ott S."/>
            <person name="Pappas-Brown V."/>
            <person name="Paris D.H."/>
            <person name="Patel P."/>
            <person name="Richards A.L."/>
            <person name="Sadzewicz L."/>
            <person name="Sears K."/>
            <person name="Seidman D."/>
            <person name="Sengamalay N."/>
            <person name="Stenos J."/>
            <person name="Tallon L.J."/>
            <person name="Vincent G."/>
            <person name="Fraser C.M."/>
            <person name="Munderloh U."/>
            <person name="Dunning-Hotopp J.C."/>
        </authorList>
    </citation>
    <scope>NUCLEOTIDE SEQUENCE [LARGE SCALE GENOMIC DNA]</scope>
    <source>
        <strain evidence="1 2">T170-B</strain>
    </source>
</reference>
<protein>
    <recommendedName>
        <fullName evidence="3">OstA-like family protein</fullName>
    </recommendedName>
</protein>
<proteinExistence type="predicted"/>
<name>A0A0F3RFE3_9RICK</name>
<accession>A0A0F3RFE3</accession>
<evidence type="ECO:0000313" key="1">
    <source>
        <dbReference type="EMBL" id="KJW04998.1"/>
    </source>
</evidence>
<organism evidence="1 2">
    <name type="scientific">Rickettsia argasii T170-B</name>
    <dbReference type="NCBI Taxonomy" id="1268837"/>
    <lineage>
        <taxon>Bacteria</taxon>
        <taxon>Pseudomonadati</taxon>
        <taxon>Pseudomonadota</taxon>
        <taxon>Alphaproteobacteria</taxon>
        <taxon>Rickettsiales</taxon>
        <taxon>Rickettsiaceae</taxon>
        <taxon>Rickettsieae</taxon>
        <taxon>Rickettsia</taxon>
        <taxon>spotted fever group</taxon>
    </lineage>
</organism>
<sequence>MLIIIIFSLVSFAALSKNGQNIKISNIIADFVEYNENQDLIYAKGNIRIIMDEYLLTADNLLYDIENDILWAEGNIRIKDKQNR</sequence>
<evidence type="ECO:0000313" key="2">
    <source>
        <dbReference type="Proteomes" id="UP000033736"/>
    </source>
</evidence>
<dbReference type="Proteomes" id="UP000033736">
    <property type="component" value="Unassembled WGS sequence"/>
</dbReference>
<comment type="caution">
    <text evidence="1">The sequence shown here is derived from an EMBL/GenBank/DDBJ whole genome shotgun (WGS) entry which is preliminary data.</text>
</comment>